<name>A0A0F9QWR5_9ZZZZ</name>
<comment type="caution">
    <text evidence="2">The sequence shown here is derived from an EMBL/GenBank/DDBJ whole genome shotgun (WGS) entry which is preliminary data.</text>
</comment>
<proteinExistence type="predicted"/>
<dbReference type="GO" id="GO:0003677">
    <property type="term" value="F:DNA binding"/>
    <property type="evidence" value="ECO:0007669"/>
    <property type="project" value="InterPro"/>
</dbReference>
<dbReference type="InterPro" id="IPR013324">
    <property type="entry name" value="RNA_pol_sigma_r3/r4-like"/>
</dbReference>
<dbReference type="EMBL" id="LAZR01003506">
    <property type="protein sequence ID" value="KKN17596.1"/>
    <property type="molecule type" value="Genomic_DNA"/>
</dbReference>
<dbReference type="GO" id="GO:0006352">
    <property type="term" value="P:DNA-templated transcription initiation"/>
    <property type="evidence" value="ECO:0007669"/>
    <property type="project" value="InterPro"/>
</dbReference>
<organism evidence="2">
    <name type="scientific">marine sediment metagenome</name>
    <dbReference type="NCBI Taxonomy" id="412755"/>
    <lineage>
        <taxon>unclassified sequences</taxon>
        <taxon>metagenomes</taxon>
        <taxon>ecological metagenomes</taxon>
    </lineage>
</organism>
<dbReference type="Gene3D" id="1.20.140.160">
    <property type="match status" value="1"/>
</dbReference>
<dbReference type="GO" id="GO:0016987">
    <property type="term" value="F:sigma factor activity"/>
    <property type="evidence" value="ECO:0007669"/>
    <property type="project" value="InterPro"/>
</dbReference>
<dbReference type="InterPro" id="IPR013249">
    <property type="entry name" value="RNA_pol_sigma70_r4_t2"/>
</dbReference>
<gene>
    <name evidence="2" type="ORF">LCGC14_0964290</name>
</gene>
<evidence type="ECO:0000313" key="2">
    <source>
        <dbReference type="EMBL" id="KKN17596.1"/>
    </source>
</evidence>
<dbReference type="AlphaFoldDB" id="A0A0F9QWR5"/>
<reference evidence="2" key="1">
    <citation type="journal article" date="2015" name="Nature">
        <title>Complex archaea that bridge the gap between prokaryotes and eukaryotes.</title>
        <authorList>
            <person name="Spang A."/>
            <person name="Saw J.H."/>
            <person name="Jorgensen S.L."/>
            <person name="Zaremba-Niedzwiedzka K."/>
            <person name="Martijn J."/>
            <person name="Lind A.E."/>
            <person name="van Eijk R."/>
            <person name="Schleper C."/>
            <person name="Guy L."/>
            <person name="Ettema T.J."/>
        </authorList>
    </citation>
    <scope>NUCLEOTIDE SEQUENCE</scope>
</reference>
<dbReference type="Pfam" id="PF08281">
    <property type="entry name" value="Sigma70_r4_2"/>
    <property type="match status" value="1"/>
</dbReference>
<feature type="domain" description="RNA polymerase sigma factor 70 region 4 type 2" evidence="1">
    <location>
        <begin position="71"/>
        <end position="106"/>
    </location>
</feature>
<dbReference type="SUPFAM" id="SSF88659">
    <property type="entry name" value="Sigma3 and sigma4 domains of RNA polymerase sigma factors"/>
    <property type="match status" value="1"/>
</dbReference>
<protein>
    <recommendedName>
        <fullName evidence="1">RNA polymerase sigma factor 70 region 4 type 2 domain-containing protein</fullName>
    </recommendedName>
</protein>
<sequence>MPKNFTCSSSGDLDIIPHNYVEISIDPHLLNNFSNEEGMASFLKAHSCSEEFQQLKHELLEEVMSIIEHCLTNKQREVMKMTYLEGKTQNEISSELGKHQTTIHKILQGNIDYGNQKKRYGGALKKIRKLCANSEKIQKILALMREQIIPANESY</sequence>
<evidence type="ECO:0000259" key="1">
    <source>
        <dbReference type="Pfam" id="PF08281"/>
    </source>
</evidence>
<accession>A0A0F9QWR5</accession>